<evidence type="ECO:0000256" key="1">
    <source>
        <dbReference type="SAM" id="MobiDB-lite"/>
    </source>
</evidence>
<feature type="domain" description="PEGA" evidence="4">
    <location>
        <begin position="332"/>
        <end position="396"/>
    </location>
</feature>
<evidence type="ECO:0000313" key="5">
    <source>
        <dbReference type="EMBL" id="MDT0618000.1"/>
    </source>
</evidence>
<sequence>MTEPTRVQAAAYQPPDGGGRPPRSRRPRVWLLATIAGLAVLALGAWFVFTAVAVTVNVSPAPDRLAIEGGWSLPVGERYLLRPGEYRVVADKAGYRQLTETFTVTLDGDDVFGFEMRKKPGRLQLETEPAETTVLIDGETVGQTPLEPIELEPGEHRLTVRAPRHQTAEQTVSIEGMEKLQTLSVSLTPAWAPVEITSEPAGATLMVDGEDRGPTPQMVELGAGEHELQLAQSGYRTWTRRIEVVADEPQSLGPIELQPAPGRLAVSSQPAGASVTVDGDYRGRTPVEVALSPDTDSTVRVARAGHRSVTREVRLAADERDSLEVELTPIVGDVRISVTPTDAEVYVDDERRGTGSQTLSLTAVAHDIRVSKPGYAPFEAEVTPKPGETQRIEARLLTEDAAALAKFPDAERTPAGGTMRLMPTGRFTMGAPRREQGARSNEVRREVKLTRPFYIGVHEVTNERFRRFRSGHSSGIVARKTLDNDDQPVARVSWDDAVAYCNWLSDQAGLPRAYSGGERVTPVTTGYRLPTEAEWAWAARFAGGRSLKYPWGDAMPPTGRAGNYADASAADLLDERLQDYDDGHAAAAPVGRFAANALGLFDLGGNVAEWTHDRYSANPGSGGVEADPFGPSSGSARVVRGSSWRHGRITPLRLSYREAGSSPRDDLGFRVARYAE</sequence>
<keyword evidence="2" id="KW-1133">Transmembrane helix</keyword>
<evidence type="ECO:0000313" key="6">
    <source>
        <dbReference type="Proteomes" id="UP001259982"/>
    </source>
</evidence>
<feature type="domain" description="Sulfatase-modifying factor enzyme-like" evidence="3">
    <location>
        <begin position="419"/>
        <end position="673"/>
    </location>
</feature>
<evidence type="ECO:0000259" key="3">
    <source>
        <dbReference type="Pfam" id="PF03781"/>
    </source>
</evidence>
<dbReference type="InterPro" id="IPR042095">
    <property type="entry name" value="SUMF_sf"/>
</dbReference>
<keyword evidence="2" id="KW-0472">Membrane</keyword>
<feature type="domain" description="PEGA" evidence="4">
    <location>
        <begin position="193"/>
        <end position="252"/>
    </location>
</feature>
<feature type="domain" description="PEGA" evidence="4">
    <location>
        <begin position="122"/>
        <end position="187"/>
    </location>
</feature>
<feature type="region of interest" description="Disordered" evidence="1">
    <location>
        <begin position="618"/>
        <end position="638"/>
    </location>
</feature>
<evidence type="ECO:0000256" key="2">
    <source>
        <dbReference type="SAM" id="Phobius"/>
    </source>
</evidence>
<dbReference type="EMBL" id="JAVRHY010000004">
    <property type="protein sequence ID" value="MDT0618000.1"/>
    <property type="molecule type" value="Genomic_DNA"/>
</dbReference>
<dbReference type="PANTHER" id="PTHR23150">
    <property type="entry name" value="SULFATASE MODIFYING FACTOR 1, 2"/>
    <property type="match status" value="1"/>
</dbReference>
<dbReference type="PANTHER" id="PTHR23150:SF35">
    <property type="entry name" value="BLL6746 PROTEIN"/>
    <property type="match status" value="1"/>
</dbReference>
<dbReference type="InterPro" id="IPR013229">
    <property type="entry name" value="PEGA"/>
</dbReference>
<proteinExistence type="predicted"/>
<accession>A0ABU3B7D9</accession>
<dbReference type="InterPro" id="IPR016187">
    <property type="entry name" value="CTDL_fold"/>
</dbReference>
<feature type="region of interest" description="Disordered" evidence="1">
    <location>
        <begin position="411"/>
        <end position="440"/>
    </location>
</feature>
<dbReference type="InterPro" id="IPR051043">
    <property type="entry name" value="Sulfatase_Mod_Factor_Kinase"/>
</dbReference>
<name>A0ABU3B7D9_9GAMM</name>
<reference evidence="5 6" key="1">
    <citation type="submission" date="2023-09" db="EMBL/GenBank/DDBJ databases">
        <authorList>
            <person name="Rey-Velasco X."/>
        </authorList>
    </citation>
    <scope>NUCLEOTIDE SEQUENCE [LARGE SCALE GENOMIC DNA]</scope>
    <source>
        <strain evidence="5 6">P385</strain>
    </source>
</reference>
<organism evidence="5 6">
    <name type="scientific">Spectribacter acetivorans</name>
    <dbReference type="NCBI Taxonomy" id="3075603"/>
    <lineage>
        <taxon>Bacteria</taxon>
        <taxon>Pseudomonadati</taxon>
        <taxon>Pseudomonadota</taxon>
        <taxon>Gammaproteobacteria</taxon>
        <taxon>Salinisphaerales</taxon>
        <taxon>Salinisphaeraceae</taxon>
        <taxon>Spectribacter</taxon>
    </lineage>
</organism>
<protein>
    <submittedName>
        <fullName evidence="5">PEGA domain-containing protein</fullName>
    </submittedName>
</protein>
<feature type="region of interest" description="Disordered" evidence="1">
    <location>
        <begin position="1"/>
        <end position="24"/>
    </location>
</feature>
<dbReference type="RefSeq" id="WP_311658001.1">
    <property type="nucleotide sequence ID" value="NZ_JAVRHY010000004.1"/>
</dbReference>
<dbReference type="SUPFAM" id="SSF56436">
    <property type="entry name" value="C-type lectin-like"/>
    <property type="match status" value="1"/>
</dbReference>
<dbReference type="Pfam" id="PF08308">
    <property type="entry name" value="PEGA"/>
    <property type="match status" value="4"/>
</dbReference>
<evidence type="ECO:0000259" key="4">
    <source>
        <dbReference type="Pfam" id="PF08308"/>
    </source>
</evidence>
<feature type="transmembrane region" description="Helical" evidence="2">
    <location>
        <begin position="29"/>
        <end position="49"/>
    </location>
</feature>
<keyword evidence="6" id="KW-1185">Reference proteome</keyword>
<dbReference type="Pfam" id="PF03781">
    <property type="entry name" value="FGE-sulfatase"/>
    <property type="match status" value="1"/>
</dbReference>
<keyword evidence="2" id="KW-0812">Transmembrane</keyword>
<dbReference type="Gene3D" id="3.90.1580.10">
    <property type="entry name" value="paralog of FGE (formylglycine-generating enzyme)"/>
    <property type="match status" value="1"/>
</dbReference>
<gene>
    <name evidence="5" type="ORF">RM531_05905</name>
</gene>
<feature type="domain" description="PEGA" evidence="4">
    <location>
        <begin position="263"/>
        <end position="329"/>
    </location>
</feature>
<dbReference type="InterPro" id="IPR005532">
    <property type="entry name" value="SUMF_dom"/>
</dbReference>
<dbReference type="Proteomes" id="UP001259982">
    <property type="component" value="Unassembled WGS sequence"/>
</dbReference>
<comment type="caution">
    <text evidence="5">The sequence shown here is derived from an EMBL/GenBank/DDBJ whole genome shotgun (WGS) entry which is preliminary data.</text>
</comment>